<evidence type="ECO:0000313" key="2">
    <source>
        <dbReference type="EMBL" id="GES89983.1"/>
    </source>
</evidence>
<dbReference type="InterPro" id="IPR001810">
    <property type="entry name" value="F-box_dom"/>
</dbReference>
<evidence type="ECO:0000313" key="3">
    <source>
        <dbReference type="Proteomes" id="UP000615446"/>
    </source>
</evidence>
<protein>
    <recommendedName>
        <fullName evidence="1">F-box domain-containing protein</fullName>
    </recommendedName>
</protein>
<comment type="caution">
    <text evidence="2">The sequence shown here is derived from an EMBL/GenBank/DDBJ whole genome shotgun (WGS) entry which is preliminary data.</text>
</comment>
<proteinExistence type="predicted"/>
<dbReference type="InterPro" id="IPR036047">
    <property type="entry name" value="F-box-like_dom_sf"/>
</dbReference>
<dbReference type="Proteomes" id="UP000615446">
    <property type="component" value="Unassembled WGS sequence"/>
</dbReference>
<accession>A0A8H3LRB4</accession>
<dbReference type="Pfam" id="PF12937">
    <property type="entry name" value="F-box-like"/>
    <property type="match status" value="1"/>
</dbReference>
<dbReference type="AlphaFoldDB" id="A0A8H3LRB4"/>
<evidence type="ECO:0000259" key="1">
    <source>
        <dbReference type="Pfam" id="PF12937"/>
    </source>
</evidence>
<sequence length="461" mass="54209">MSNLNRDILYLIFEQLQDDTKTLYSCLRVNKTWCEVIVPILWKNPWKSLKKKNEILLLNVIISHLSNVSRNKIGEHEILSNFYQKPSFNYISYCKHLNLDEIQRIINENINKKSILLEILNLFINENTRFTHLYMCKNFVHQIHLNHGAELCFSEIEFLSCSTGINDSVLTKLIESCNSIKELKLIIELENNNHGIIKLIEAQRKLFNIDIIRHTYANESFCKILENSLIKHASTIQNCKITSQPLTNFLSSFVNLKELDLGSTTLTDTSWNCLENLSLPFLQILKSSSIPIGDLTRLIKNTNGELIEIKIDYTRHDEIGNKNLIQTIYQKCPNIRILTVLIRNCNILELEILLISCQYLNRLYILISNLQDPMFDWDKLFEILTKSSPTSLYKIIFHCHKLPVLETFKLFFDNWKRRHPNMFLKIIYNKSMNPDELIESYKSEGILVKKFIYHQRTENFE</sequence>
<dbReference type="SUPFAM" id="SSF81383">
    <property type="entry name" value="F-box domain"/>
    <property type="match status" value="1"/>
</dbReference>
<organism evidence="2 3">
    <name type="scientific">Rhizophagus clarus</name>
    <dbReference type="NCBI Taxonomy" id="94130"/>
    <lineage>
        <taxon>Eukaryota</taxon>
        <taxon>Fungi</taxon>
        <taxon>Fungi incertae sedis</taxon>
        <taxon>Mucoromycota</taxon>
        <taxon>Glomeromycotina</taxon>
        <taxon>Glomeromycetes</taxon>
        <taxon>Glomerales</taxon>
        <taxon>Glomeraceae</taxon>
        <taxon>Rhizophagus</taxon>
    </lineage>
</organism>
<dbReference type="EMBL" id="BLAL01000193">
    <property type="protein sequence ID" value="GES89983.1"/>
    <property type="molecule type" value="Genomic_DNA"/>
</dbReference>
<gene>
    <name evidence="2" type="ORF">RCL2_001684500</name>
</gene>
<dbReference type="Gene3D" id="3.80.10.10">
    <property type="entry name" value="Ribonuclease Inhibitor"/>
    <property type="match status" value="1"/>
</dbReference>
<reference evidence="2" key="1">
    <citation type="submission" date="2019-10" db="EMBL/GenBank/DDBJ databases">
        <title>Conservation and host-specific expression of non-tandemly repeated heterogenous ribosome RNA gene in arbuscular mycorrhizal fungi.</title>
        <authorList>
            <person name="Maeda T."/>
            <person name="Kobayashi Y."/>
            <person name="Nakagawa T."/>
            <person name="Ezawa T."/>
            <person name="Yamaguchi K."/>
            <person name="Bino T."/>
            <person name="Nishimoto Y."/>
            <person name="Shigenobu S."/>
            <person name="Kawaguchi M."/>
        </authorList>
    </citation>
    <scope>NUCLEOTIDE SEQUENCE</scope>
    <source>
        <strain evidence="2">HR1</strain>
    </source>
</reference>
<feature type="domain" description="F-box" evidence="1">
    <location>
        <begin position="7"/>
        <end position="45"/>
    </location>
</feature>
<name>A0A8H3LRB4_9GLOM</name>
<dbReference type="SUPFAM" id="SSF52047">
    <property type="entry name" value="RNI-like"/>
    <property type="match status" value="1"/>
</dbReference>
<dbReference type="OrthoDB" id="2306360at2759"/>
<dbReference type="InterPro" id="IPR032675">
    <property type="entry name" value="LRR_dom_sf"/>
</dbReference>